<feature type="domain" description="Peptidase M24" evidence="4">
    <location>
        <begin position="319"/>
        <end position="531"/>
    </location>
</feature>
<keyword evidence="2" id="KW-0479">Metal-binding</keyword>
<organism evidence="7 8">
    <name type="scientific">Telmatospirillum siberiense</name>
    <dbReference type="NCBI Taxonomy" id="382514"/>
    <lineage>
        <taxon>Bacteria</taxon>
        <taxon>Pseudomonadati</taxon>
        <taxon>Pseudomonadota</taxon>
        <taxon>Alphaproteobacteria</taxon>
        <taxon>Rhodospirillales</taxon>
        <taxon>Rhodospirillaceae</taxon>
        <taxon>Telmatospirillum</taxon>
    </lineage>
</organism>
<evidence type="ECO:0000256" key="1">
    <source>
        <dbReference type="ARBA" id="ARBA00008766"/>
    </source>
</evidence>
<dbReference type="InterPro" id="IPR036005">
    <property type="entry name" value="Creatinase/aminopeptidase-like"/>
</dbReference>
<comment type="similarity">
    <text evidence="1">Belongs to the peptidase M24B family.</text>
</comment>
<dbReference type="InterPro" id="IPR050422">
    <property type="entry name" value="X-Pro_aminopeptidase_P"/>
</dbReference>
<dbReference type="Pfam" id="PF16189">
    <property type="entry name" value="Creatinase_N_2"/>
    <property type="match status" value="1"/>
</dbReference>
<dbReference type="Gene3D" id="3.90.230.10">
    <property type="entry name" value="Creatinase/methionine aminopeptidase superfamily"/>
    <property type="match status" value="1"/>
</dbReference>
<evidence type="ECO:0000313" key="7">
    <source>
        <dbReference type="EMBL" id="PKU22704.1"/>
    </source>
</evidence>
<accession>A0A2N3PQP1</accession>
<dbReference type="SUPFAM" id="SSF55920">
    <property type="entry name" value="Creatinase/aminopeptidase"/>
    <property type="match status" value="1"/>
</dbReference>
<evidence type="ECO:0000256" key="3">
    <source>
        <dbReference type="ARBA" id="ARBA00022801"/>
    </source>
</evidence>
<comment type="caution">
    <text evidence="7">The sequence shown here is derived from an EMBL/GenBank/DDBJ whole genome shotgun (WGS) entry which is preliminary data.</text>
</comment>
<evidence type="ECO:0000259" key="6">
    <source>
        <dbReference type="Pfam" id="PF16188"/>
    </source>
</evidence>
<feature type="domain" description="Creatinase N-terminal" evidence="5">
    <location>
        <begin position="17"/>
        <end position="148"/>
    </location>
</feature>
<dbReference type="InterPro" id="IPR000994">
    <property type="entry name" value="Pept_M24"/>
</dbReference>
<dbReference type="PANTHER" id="PTHR43763">
    <property type="entry name" value="XAA-PRO AMINOPEPTIDASE 1"/>
    <property type="match status" value="1"/>
</dbReference>
<gene>
    <name evidence="7" type="ORF">CWS72_20470</name>
</gene>
<dbReference type="GO" id="GO:0070006">
    <property type="term" value="F:metalloaminopeptidase activity"/>
    <property type="evidence" value="ECO:0007669"/>
    <property type="project" value="InterPro"/>
</dbReference>
<feature type="domain" description="Peptidase M24 C-terminal" evidence="6">
    <location>
        <begin position="541"/>
        <end position="600"/>
    </location>
</feature>
<reference evidence="8" key="1">
    <citation type="submission" date="2017-12" db="EMBL/GenBank/DDBJ databases">
        <title>Draft genome sequence of Telmatospirillum siberiense 26-4b1T, an acidotolerant peatland alphaproteobacterium potentially involved in sulfur cycling.</title>
        <authorList>
            <person name="Hausmann B."/>
            <person name="Pjevac P."/>
            <person name="Schreck K."/>
            <person name="Herbold C.W."/>
            <person name="Daims H."/>
            <person name="Wagner M."/>
            <person name="Pester M."/>
            <person name="Loy A."/>
        </authorList>
    </citation>
    <scope>NUCLEOTIDE SEQUENCE [LARGE SCALE GENOMIC DNA]</scope>
    <source>
        <strain evidence="8">26-4b1</strain>
    </source>
</reference>
<evidence type="ECO:0000256" key="2">
    <source>
        <dbReference type="ARBA" id="ARBA00022723"/>
    </source>
</evidence>
<dbReference type="Pfam" id="PF00557">
    <property type="entry name" value="Peptidase_M24"/>
    <property type="match status" value="1"/>
</dbReference>
<protein>
    <submittedName>
        <fullName evidence="7">X-Pro aminopeptidase</fullName>
    </submittedName>
</protein>
<proteinExistence type="inferred from homology"/>
<dbReference type="InterPro" id="IPR029149">
    <property type="entry name" value="Creatin/AminoP/Spt16_N"/>
</dbReference>
<sequence>MRSEDPEKGDGTIADHVAQLRQELSRRGLDGFVIPHADEHQGEYVPPSALRLAWITGFTGSAGLAVVLADRAALFIDGRYTLQAAQQVDGHLFEQIHLIDRPPHQWLAASLRAGTRLGYDPWLHTPNAVEQMRQSCVKANAHLVACDGNPLDAVWTDRPASPRMPAVPHPIAFSGRDAAEKRADLARILETDKVDAVVLSAPDSIAWLLNLRGADVPYTPLPLSFAVAHRDATVDLFIDPAKLSADTAVHLGKAVRTAPPVGLGPALDGLSHKHVRLDPATVPAWIADRLGAAGAHIERGADPCILPRACKNPVELAGTRLAHRRDGAVLTRFLAWLSETAGTGKLTEISVAATLDGFRKGGEHYRGPSFPTISACGPNAALPHYQASAASDRRLTEGQLYLVDSGGQYLDGTTDVTRTVAIGRCGGEERRHFTLVLKGHIALARVRFPKGTTGSQLDGLARQYLWAEGLDYDHGTGHGVGSYLGVHEGPQRISKMPSPQALLPGMVISNEPGYYRTGAYGIRIENLQAVRPWTGTAERETLEFETLTLAPIDLALIERDLLSKDEADWLNAYHSRVRKELTPLLDAPTADWLAGATREI</sequence>
<dbReference type="Gene3D" id="3.40.350.10">
    <property type="entry name" value="Creatinase/prolidase N-terminal domain"/>
    <property type="match status" value="2"/>
</dbReference>
<dbReference type="InterPro" id="IPR032416">
    <property type="entry name" value="Peptidase_M24_C"/>
</dbReference>
<evidence type="ECO:0000259" key="4">
    <source>
        <dbReference type="Pfam" id="PF00557"/>
    </source>
</evidence>
<dbReference type="AlphaFoldDB" id="A0A2N3PQP1"/>
<dbReference type="CDD" id="cd01085">
    <property type="entry name" value="APP"/>
    <property type="match status" value="1"/>
</dbReference>
<evidence type="ECO:0000313" key="8">
    <source>
        <dbReference type="Proteomes" id="UP000233293"/>
    </source>
</evidence>
<keyword evidence="7" id="KW-0645">Protease</keyword>
<dbReference type="EMBL" id="PIUM01000028">
    <property type="protein sequence ID" value="PKU22704.1"/>
    <property type="molecule type" value="Genomic_DNA"/>
</dbReference>
<evidence type="ECO:0000259" key="5">
    <source>
        <dbReference type="Pfam" id="PF01321"/>
    </source>
</evidence>
<keyword evidence="3" id="KW-0378">Hydrolase</keyword>
<dbReference type="InterPro" id="IPR000587">
    <property type="entry name" value="Creatinase_N"/>
</dbReference>
<dbReference type="GO" id="GO:0005737">
    <property type="term" value="C:cytoplasm"/>
    <property type="evidence" value="ECO:0007669"/>
    <property type="project" value="UniProtKB-ARBA"/>
</dbReference>
<dbReference type="Pfam" id="PF16188">
    <property type="entry name" value="Peptidase_M24_C"/>
    <property type="match status" value="1"/>
</dbReference>
<dbReference type="GO" id="GO:0046872">
    <property type="term" value="F:metal ion binding"/>
    <property type="evidence" value="ECO:0007669"/>
    <property type="project" value="UniProtKB-KW"/>
</dbReference>
<dbReference type="Proteomes" id="UP000233293">
    <property type="component" value="Unassembled WGS sequence"/>
</dbReference>
<dbReference type="Pfam" id="PF01321">
    <property type="entry name" value="Creatinase_N"/>
    <property type="match status" value="1"/>
</dbReference>
<dbReference type="FunFam" id="3.90.230.10:FF:000009">
    <property type="entry name" value="xaa-Pro aminopeptidase 2"/>
    <property type="match status" value="1"/>
</dbReference>
<keyword evidence="8" id="KW-1185">Reference proteome</keyword>
<keyword evidence="7" id="KW-0031">Aminopeptidase</keyword>
<name>A0A2N3PQP1_9PROT</name>
<dbReference type="PANTHER" id="PTHR43763:SF6">
    <property type="entry name" value="XAA-PRO AMINOPEPTIDASE 1"/>
    <property type="match status" value="1"/>
</dbReference>
<dbReference type="RefSeq" id="WP_101252497.1">
    <property type="nucleotide sequence ID" value="NZ_PIUM01000028.1"/>
</dbReference>
<dbReference type="SUPFAM" id="SSF53092">
    <property type="entry name" value="Creatinase/prolidase N-terminal domain"/>
    <property type="match status" value="1"/>
</dbReference>
<dbReference type="InterPro" id="IPR033740">
    <property type="entry name" value="Pept_M24B"/>
</dbReference>